<evidence type="ECO:0000313" key="2">
    <source>
        <dbReference type="EMBL" id="TJY43853.1"/>
    </source>
</evidence>
<accession>A0A4U0FFV4</accession>
<feature type="domain" description="DinB-like" evidence="1">
    <location>
        <begin position="26"/>
        <end position="149"/>
    </location>
</feature>
<dbReference type="OrthoDB" id="9798830at2"/>
<organism evidence="2 3">
    <name type="scientific">Cohnella pontilimi</name>
    <dbReference type="NCBI Taxonomy" id="2564100"/>
    <lineage>
        <taxon>Bacteria</taxon>
        <taxon>Bacillati</taxon>
        <taxon>Bacillota</taxon>
        <taxon>Bacilli</taxon>
        <taxon>Bacillales</taxon>
        <taxon>Paenibacillaceae</taxon>
        <taxon>Cohnella</taxon>
    </lineage>
</organism>
<sequence>MNYKSILLDQLNACYNDKSWFIPLQEILIDLNAAQAAWENESKQSIWSIVNHLNFWNEKWLERYNLEQFESKSSINNDDTFYVNPHSINDIEWKKTLQRLETVFKSWNRALEESEDHKLITEIPSYFNAPWWGVVSNLCIHNAYHIGQIMLLKKQLLSLSQKTD</sequence>
<dbReference type="Pfam" id="PF12867">
    <property type="entry name" value="DinB_2"/>
    <property type="match status" value="1"/>
</dbReference>
<proteinExistence type="predicted"/>
<keyword evidence="3" id="KW-1185">Reference proteome</keyword>
<dbReference type="RefSeq" id="WP_136775574.1">
    <property type="nucleotide sequence ID" value="NZ_SUPK01000001.1"/>
</dbReference>
<dbReference type="EMBL" id="SUPK01000001">
    <property type="protein sequence ID" value="TJY43853.1"/>
    <property type="molecule type" value="Genomic_DNA"/>
</dbReference>
<evidence type="ECO:0000259" key="1">
    <source>
        <dbReference type="Pfam" id="PF12867"/>
    </source>
</evidence>
<dbReference type="InterPro" id="IPR034660">
    <property type="entry name" value="DinB/YfiT-like"/>
</dbReference>
<gene>
    <name evidence="2" type="ORF">E5161_00110</name>
</gene>
<dbReference type="Proteomes" id="UP000309673">
    <property type="component" value="Unassembled WGS sequence"/>
</dbReference>
<evidence type="ECO:0000313" key="3">
    <source>
        <dbReference type="Proteomes" id="UP000309673"/>
    </source>
</evidence>
<dbReference type="Gene3D" id="1.20.120.450">
    <property type="entry name" value="dinb family like domain"/>
    <property type="match status" value="1"/>
</dbReference>
<dbReference type="AlphaFoldDB" id="A0A4U0FFV4"/>
<dbReference type="SUPFAM" id="SSF109854">
    <property type="entry name" value="DinB/YfiT-like putative metalloenzymes"/>
    <property type="match status" value="1"/>
</dbReference>
<dbReference type="InterPro" id="IPR024775">
    <property type="entry name" value="DinB-like"/>
</dbReference>
<protein>
    <submittedName>
        <fullName evidence="2">DinB family protein</fullName>
    </submittedName>
</protein>
<comment type="caution">
    <text evidence="2">The sequence shown here is derived from an EMBL/GenBank/DDBJ whole genome shotgun (WGS) entry which is preliminary data.</text>
</comment>
<reference evidence="2 3" key="1">
    <citation type="submission" date="2019-04" db="EMBL/GenBank/DDBJ databases">
        <title>Cohnella sp. nov., isolated from soil.</title>
        <authorList>
            <person name="Kim W."/>
        </authorList>
    </citation>
    <scope>NUCLEOTIDE SEQUENCE [LARGE SCALE GENOMIC DNA]</scope>
    <source>
        <strain evidence="2 3">CAU 1483</strain>
    </source>
</reference>
<name>A0A4U0FFV4_9BACL</name>